<evidence type="ECO:0000259" key="2">
    <source>
        <dbReference type="Pfam" id="PF05117"/>
    </source>
</evidence>
<protein>
    <recommendedName>
        <fullName evidence="2">DUF695 domain-containing protein</fullName>
    </recommendedName>
</protein>
<dbReference type="Proteomes" id="UP000186104">
    <property type="component" value="Chromosome"/>
</dbReference>
<sequence length="361" mass="39696">MEQSNRNTPRAQPLTSDVGRRIPLPSDGVRPSAGIDAFWKWWDLGGGRRLSKAIDRNRRHEVEHALNSLLADIDSRLSWEIAPTIAGLRRLTVTANGHPELRCLARRWLLAAPKADPYWRFADLLGPLDATTLKFRGLDVDIEDTWVRLFPSETTFRAAVSHPLMSVLEAPERTELARVLLDAACGEAAVENWIAQVTATEVVSEDAVDLKGVATALVELSIDNLSADLEPAWRVLQGTHDGKPMVAMARVPLVPLIRPECDQHVQIDVPFSDDSEGGFPGPESLPQLRAFEDGLIDLVALHGECVAAETMPGVRRMHFYTDSLTEATQQLVDAAATWPQGDAIAVAEMDPAWRAVAHLRA</sequence>
<name>A0A173LNC0_9ACTN</name>
<proteinExistence type="predicted"/>
<evidence type="ECO:0000313" key="4">
    <source>
        <dbReference type="Proteomes" id="UP000186104"/>
    </source>
</evidence>
<evidence type="ECO:0000313" key="3">
    <source>
        <dbReference type="EMBL" id="ANI93128.1"/>
    </source>
</evidence>
<dbReference type="RefSeq" id="WP_156515358.1">
    <property type="nucleotide sequence ID" value="NZ_CP015961.1"/>
</dbReference>
<feature type="region of interest" description="Disordered" evidence="1">
    <location>
        <begin position="1"/>
        <end position="25"/>
    </location>
</feature>
<dbReference type="STRING" id="499555.BJL86_2364"/>
<reference evidence="3 4" key="1">
    <citation type="submission" date="2016-06" db="EMBL/GenBank/DDBJ databases">
        <title>Complete genome sequence of a saline-alkali tolerant type strain Dietzia timorensis ID05-A0528T.</title>
        <authorList>
            <person name="Wu X."/>
        </authorList>
    </citation>
    <scope>NUCLEOTIDE SEQUENCE [LARGE SCALE GENOMIC DNA]</scope>
    <source>
        <strain evidence="3 4">ID05-A0528</strain>
    </source>
</reference>
<dbReference type="KEGG" id="dtm:BJL86_2364"/>
<accession>A0A173LNC0</accession>
<feature type="compositionally biased region" description="Polar residues" evidence="1">
    <location>
        <begin position="1"/>
        <end position="15"/>
    </location>
</feature>
<dbReference type="InterPro" id="IPR016097">
    <property type="entry name" value="DUF695"/>
</dbReference>
<dbReference type="EMBL" id="CP015961">
    <property type="protein sequence ID" value="ANI93128.1"/>
    <property type="molecule type" value="Genomic_DNA"/>
</dbReference>
<organism evidence="3 4">
    <name type="scientific">Dietzia timorensis</name>
    <dbReference type="NCBI Taxonomy" id="499555"/>
    <lineage>
        <taxon>Bacteria</taxon>
        <taxon>Bacillati</taxon>
        <taxon>Actinomycetota</taxon>
        <taxon>Actinomycetes</taxon>
        <taxon>Mycobacteriales</taxon>
        <taxon>Dietziaceae</taxon>
        <taxon>Dietzia</taxon>
    </lineage>
</organism>
<keyword evidence="4" id="KW-1185">Reference proteome</keyword>
<gene>
    <name evidence="3" type="ORF">BJL86_2364</name>
</gene>
<feature type="domain" description="DUF695" evidence="2">
    <location>
        <begin position="233"/>
        <end position="354"/>
    </location>
</feature>
<evidence type="ECO:0000256" key="1">
    <source>
        <dbReference type="SAM" id="MobiDB-lite"/>
    </source>
</evidence>
<dbReference type="Pfam" id="PF05117">
    <property type="entry name" value="DUF695"/>
    <property type="match status" value="1"/>
</dbReference>
<dbReference type="OrthoDB" id="3828153at2"/>
<dbReference type="AlphaFoldDB" id="A0A173LNC0"/>